<feature type="region of interest" description="Disordered" evidence="3">
    <location>
        <begin position="1"/>
        <end position="47"/>
    </location>
</feature>
<dbReference type="PANTHER" id="PTHR11360">
    <property type="entry name" value="MONOCARBOXYLATE TRANSPORTER"/>
    <property type="match status" value="1"/>
</dbReference>
<dbReference type="InterPro" id="IPR011701">
    <property type="entry name" value="MFS"/>
</dbReference>
<evidence type="ECO:0000256" key="3">
    <source>
        <dbReference type="SAM" id="MobiDB-lite"/>
    </source>
</evidence>
<feature type="transmembrane region" description="Helical" evidence="4">
    <location>
        <begin position="381"/>
        <end position="402"/>
    </location>
</feature>
<feature type="transmembrane region" description="Helical" evidence="4">
    <location>
        <begin position="93"/>
        <end position="112"/>
    </location>
</feature>
<evidence type="ECO:0000256" key="4">
    <source>
        <dbReference type="SAM" id="Phobius"/>
    </source>
</evidence>
<dbReference type="Gene3D" id="1.20.1250.20">
    <property type="entry name" value="MFS general substrate transporter like domains"/>
    <property type="match status" value="2"/>
</dbReference>
<feature type="transmembrane region" description="Helical" evidence="4">
    <location>
        <begin position="289"/>
        <end position="308"/>
    </location>
</feature>
<dbReference type="Pfam" id="PF07690">
    <property type="entry name" value="MFS_1"/>
    <property type="match status" value="1"/>
</dbReference>
<dbReference type="GO" id="GO:0016020">
    <property type="term" value="C:membrane"/>
    <property type="evidence" value="ECO:0007669"/>
    <property type="project" value="UniProtKB-SubCell"/>
</dbReference>
<dbReference type="AlphaFoldDB" id="A0A7H9SLJ8"/>
<evidence type="ECO:0000313" key="5">
    <source>
        <dbReference type="EMBL" id="QNH68022.1"/>
    </source>
</evidence>
<name>A0A7H9SLJ8_PENSQ</name>
<protein>
    <submittedName>
        <fullName evidence="5">PfpF</fullName>
    </submittedName>
</protein>
<feature type="transmembrane region" description="Helical" evidence="4">
    <location>
        <begin position="252"/>
        <end position="277"/>
    </location>
</feature>
<dbReference type="EMBL" id="MT603584">
    <property type="protein sequence ID" value="QNH68022.1"/>
    <property type="molecule type" value="Genomic_DNA"/>
</dbReference>
<dbReference type="GO" id="GO:0022857">
    <property type="term" value="F:transmembrane transporter activity"/>
    <property type="evidence" value="ECO:0007669"/>
    <property type="project" value="InterPro"/>
</dbReference>
<feature type="transmembrane region" description="Helical" evidence="4">
    <location>
        <begin position="50"/>
        <end position="73"/>
    </location>
</feature>
<feature type="transmembrane region" description="Helical" evidence="4">
    <location>
        <begin position="348"/>
        <end position="369"/>
    </location>
</feature>
<proteinExistence type="inferred from homology"/>
<dbReference type="SUPFAM" id="SSF103473">
    <property type="entry name" value="MFS general substrate transporter"/>
    <property type="match status" value="1"/>
</dbReference>
<feature type="transmembrane region" description="Helical" evidence="4">
    <location>
        <begin position="414"/>
        <end position="434"/>
    </location>
</feature>
<feature type="compositionally biased region" description="Low complexity" evidence="3">
    <location>
        <begin position="23"/>
        <end position="33"/>
    </location>
</feature>
<feature type="transmembrane region" description="Helical" evidence="4">
    <location>
        <begin position="119"/>
        <end position="138"/>
    </location>
</feature>
<feature type="transmembrane region" description="Helical" evidence="4">
    <location>
        <begin position="211"/>
        <end position="231"/>
    </location>
</feature>
<dbReference type="InterPro" id="IPR050327">
    <property type="entry name" value="Proton-linked_MCT"/>
</dbReference>
<dbReference type="InterPro" id="IPR036259">
    <property type="entry name" value="MFS_trans_sf"/>
</dbReference>
<comment type="subcellular location">
    <subcellularLocation>
        <location evidence="1">Membrane</location>
        <topology evidence="1">Multi-pass membrane protein</topology>
    </subcellularLocation>
</comment>
<feature type="compositionally biased region" description="Pro residues" evidence="3">
    <location>
        <begin position="35"/>
        <end position="47"/>
    </location>
</feature>
<accession>A0A7H9SLJ8</accession>
<feature type="transmembrane region" description="Helical" evidence="4">
    <location>
        <begin position="144"/>
        <end position="168"/>
    </location>
</feature>
<feature type="transmembrane region" description="Helical" evidence="4">
    <location>
        <begin position="320"/>
        <end position="342"/>
    </location>
</feature>
<keyword evidence="4" id="KW-0812">Transmembrane</keyword>
<dbReference type="PANTHER" id="PTHR11360:SF234">
    <property type="entry name" value="MFS-TYPE TRANSPORTER DBAD-RELATED"/>
    <property type="match status" value="1"/>
</dbReference>
<organism evidence="5">
    <name type="scientific">Penicillium sp</name>
    <dbReference type="NCBI Taxonomy" id="5081"/>
    <lineage>
        <taxon>Eukaryota</taxon>
        <taxon>Fungi</taxon>
        <taxon>Dikarya</taxon>
        <taxon>Ascomycota</taxon>
        <taxon>Pezizomycotina</taxon>
        <taxon>Eurotiomycetes</taxon>
        <taxon>Eurotiomycetidae</taxon>
        <taxon>Eurotiales</taxon>
        <taxon>Aspergillaceae</taxon>
        <taxon>Penicillium</taxon>
    </lineage>
</organism>
<comment type="similarity">
    <text evidence="2">Belongs to the major facilitator superfamily. Monocarboxylate porter (TC 2.A.1.13) family.</text>
</comment>
<feature type="compositionally biased region" description="Polar residues" evidence="3">
    <location>
        <begin position="1"/>
        <end position="12"/>
    </location>
</feature>
<keyword evidence="4" id="KW-0472">Membrane</keyword>
<reference evidence="5" key="1">
    <citation type="submission" date="2020-06" db="EMBL/GenBank/DDBJ databases">
        <title>Concise biosynthesis of phenylfuropyridones from fungi.</title>
        <authorList>
            <person name="Zhang Z."/>
            <person name="Qiao T."/>
            <person name="Watanabe K."/>
            <person name="Tang Y."/>
        </authorList>
    </citation>
    <scope>NUCLEOTIDE SEQUENCE</scope>
    <source>
        <strain evidence="5">PKI-1938</strain>
    </source>
</reference>
<sequence length="445" mass="47163">MATHNDTAQTPLAESAAEKGENSSGSASTASDSVPPGPARPSNPPPNGGTAAWLQVVGSWFMVFNTMGIITTFGDYQAYYERGLLFHETSSNISWIGSIQSLIVFAFGAVVGPIYDRGYLKMLIIAGTFGLVFGHMMLSLCTEFWQVVLAQGFVVGLGGGCLFVPALAVIQPYFSSRLGLALGLAATGSSLGGILYPIIFINLIDKVGFPWTTRIIGFIALATLMVPIAVSKMRFTPPAVRKMVDWTVFKDLPFLLCVLGCFLGYAGSQVAFFYVPFFGEANKWVNGSLALYLLPILNAASSIGRVLPNWMADKMGAINVIIPGSLLIGVVLLCNLAVSSAAGIICTAVFFGFLSGLFVATPPLLFMLFTEDKTKLGSRMGVAYGMLGLAVLPGGPGAGAVLQHDSTRLDWTAAWTFAGVLPLAACVVFCLLRIHRKGLTLVAKV</sequence>
<keyword evidence="4" id="KW-1133">Transmembrane helix</keyword>
<evidence type="ECO:0000256" key="2">
    <source>
        <dbReference type="ARBA" id="ARBA00006727"/>
    </source>
</evidence>
<feature type="transmembrane region" description="Helical" evidence="4">
    <location>
        <begin position="180"/>
        <end position="199"/>
    </location>
</feature>
<evidence type="ECO:0000256" key="1">
    <source>
        <dbReference type="ARBA" id="ARBA00004141"/>
    </source>
</evidence>